<dbReference type="AlphaFoldDB" id="A0A2S5T583"/>
<evidence type="ECO:0000256" key="5">
    <source>
        <dbReference type="ARBA" id="ARBA00022989"/>
    </source>
</evidence>
<dbReference type="GO" id="GO:0005886">
    <property type="term" value="C:plasma membrane"/>
    <property type="evidence" value="ECO:0007669"/>
    <property type="project" value="UniProtKB-SubCell"/>
</dbReference>
<feature type="transmembrane region" description="Helical" evidence="7">
    <location>
        <begin position="322"/>
        <end position="339"/>
    </location>
</feature>
<keyword evidence="11" id="KW-1185">Reference proteome</keyword>
<dbReference type="InterPro" id="IPR004681">
    <property type="entry name" value="TRAP_DctM"/>
</dbReference>
<keyword evidence="6 7" id="KW-0472">Membrane</keyword>
<reference evidence="10 12" key="2">
    <citation type="submission" date="2019-03" db="EMBL/GenBank/DDBJ databases">
        <title>Genomic Encyclopedia of Type Strains, Phase IV (KMG-IV): sequencing the most valuable type-strain genomes for metagenomic binning, comparative biology and taxonomic classification.</title>
        <authorList>
            <person name="Goeker M."/>
        </authorList>
    </citation>
    <scope>NUCLEOTIDE SEQUENCE [LARGE SCALE GENOMIC DNA]</scope>
    <source>
        <strain evidence="10 12">DSM 15264</strain>
    </source>
</reference>
<evidence type="ECO:0000313" key="12">
    <source>
        <dbReference type="Proteomes" id="UP000294772"/>
    </source>
</evidence>
<feature type="transmembrane region" description="Helical" evidence="7">
    <location>
        <begin position="178"/>
        <end position="200"/>
    </location>
</feature>
<sequence length="437" mass="46512">MEHEVQVGLLGLAILVVLILLRVPIGISLIVVSFGGLWVLMGWDVAWGALGVMPYQFASSWVLSSIPMFLLMGYVCYHAKLTVGLFRAARLWLAGIPGGLAIAAVLGCSGFAAVCGSSLACSAAMGRIAVPEMMRARYDAELATGTVAIAGTIGALIPPSIIMILYGIVAEVPVTKLFLGGVSAGLLTALGYILVILIRVKLKPELAPSVKERVPLAEKLAALKETWPVVLIMIGIFGGMFTGVFTATEAGAIGAFLSCVVAMVRRVMTWKVFKDAILETLMTTGALMIIAVGATLLVRFLAISGAGEYVSELIIDQNASQWMIMLSIVLVYVLLGMFLEPIGAMLLTLPIVLPIIGASGLSLVWFGVILTKLLEIGMVTPPIGMNVFVIKGVVGKLVSTAAIFRGIAWFLAMDFLVLFFMLAYPDFILWLPEAMSR</sequence>
<feature type="domain" description="TRAP C4-dicarboxylate transport system permease DctM subunit" evidence="8">
    <location>
        <begin position="12"/>
        <end position="425"/>
    </location>
</feature>
<feature type="transmembrane region" description="Helical" evidence="7">
    <location>
        <begin position="58"/>
        <end position="77"/>
    </location>
</feature>
<feature type="transmembrane region" description="Helical" evidence="7">
    <location>
        <begin position="406"/>
        <end position="431"/>
    </location>
</feature>
<feature type="transmembrane region" description="Helical" evidence="7">
    <location>
        <begin position="346"/>
        <end position="370"/>
    </location>
</feature>
<dbReference type="OrthoDB" id="9796052at2"/>
<dbReference type="RefSeq" id="WP_104357118.1">
    <property type="nucleotide sequence ID" value="NZ_CALFFA010000006.1"/>
</dbReference>
<comment type="caution">
    <text evidence="9">The sequence shown here is derived from an EMBL/GenBank/DDBJ whole genome shotgun (WGS) entry which is preliminary data.</text>
</comment>
<evidence type="ECO:0000313" key="10">
    <source>
        <dbReference type="EMBL" id="TCP08204.1"/>
    </source>
</evidence>
<comment type="function">
    <text evidence="7">Part of the tripartite ATP-independent periplasmic (TRAP) transport system.</text>
</comment>
<keyword evidence="4 7" id="KW-0812">Transmembrane</keyword>
<name>A0A2S5T583_9BURK</name>
<feature type="transmembrane region" description="Helical" evidence="7">
    <location>
        <begin position="221"/>
        <end position="244"/>
    </location>
</feature>
<comment type="subunit">
    <text evidence="7">The complex comprises the extracytoplasmic solute receptor protein and the two transmembrane proteins.</text>
</comment>
<dbReference type="PANTHER" id="PTHR33362:SF5">
    <property type="entry name" value="C4-DICARBOXYLATE TRAP TRANSPORTER LARGE PERMEASE PROTEIN DCTM"/>
    <property type="match status" value="1"/>
</dbReference>
<feature type="transmembrane region" description="Helical" evidence="7">
    <location>
        <begin position="12"/>
        <end position="38"/>
    </location>
</feature>
<evidence type="ECO:0000256" key="3">
    <source>
        <dbReference type="ARBA" id="ARBA00022519"/>
    </source>
</evidence>
<dbReference type="Pfam" id="PF06808">
    <property type="entry name" value="DctM"/>
    <property type="match status" value="1"/>
</dbReference>
<keyword evidence="2" id="KW-1003">Cell membrane</keyword>
<gene>
    <name evidence="9" type="ORF">C1702_07745</name>
    <name evidence="10" type="ORF">EV676_103237</name>
</gene>
<evidence type="ECO:0000313" key="9">
    <source>
        <dbReference type="EMBL" id="PPE70143.1"/>
    </source>
</evidence>
<keyword evidence="3 7" id="KW-0997">Cell inner membrane</keyword>
<proteinExistence type="inferred from homology"/>
<keyword evidence="7" id="KW-0813">Transport</keyword>
<dbReference type="EMBL" id="PSNY01000007">
    <property type="protein sequence ID" value="PPE70143.1"/>
    <property type="molecule type" value="Genomic_DNA"/>
</dbReference>
<dbReference type="InterPro" id="IPR010656">
    <property type="entry name" value="DctM"/>
</dbReference>
<accession>A0A2S5T583</accession>
<comment type="subcellular location">
    <subcellularLocation>
        <location evidence="1 7">Cell inner membrane</location>
        <topology evidence="1 7">Multi-pass membrane protein</topology>
    </subcellularLocation>
</comment>
<dbReference type="PIRSF" id="PIRSF006066">
    <property type="entry name" value="HI0050"/>
    <property type="match status" value="1"/>
</dbReference>
<dbReference type="GO" id="GO:0022857">
    <property type="term" value="F:transmembrane transporter activity"/>
    <property type="evidence" value="ECO:0007669"/>
    <property type="project" value="UniProtKB-UniRule"/>
</dbReference>
<evidence type="ECO:0000313" key="11">
    <source>
        <dbReference type="Proteomes" id="UP000239406"/>
    </source>
</evidence>
<feature type="transmembrane region" description="Helical" evidence="7">
    <location>
        <begin position="376"/>
        <end position="394"/>
    </location>
</feature>
<feature type="transmembrane region" description="Helical" evidence="7">
    <location>
        <begin position="142"/>
        <end position="166"/>
    </location>
</feature>
<organism evidence="9 11">
    <name type="scientific">Caldimonas thermodepolymerans</name>
    <dbReference type="NCBI Taxonomy" id="215580"/>
    <lineage>
        <taxon>Bacteria</taxon>
        <taxon>Pseudomonadati</taxon>
        <taxon>Pseudomonadota</taxon>
        <taxon>Betaproteobacteria</taxon>
        <taxon>Burkholderiales</taxon>
        <taxon>Sphaerotilaceae</taxon>
        <taxon>Caldimonas</taxon>
    </lineage>
</organism>
<dbReference type="PANTHER" id="PTHR33362">
    <property type="entry name" value="SIALIC ACID TRAP TRANSPORTER PERMEASE PROTEIN SIAT-RELATED"/>
    <property type="match status" value="1"/>
</dbReference>
<evidence type="ECO:0000256" key="7">
    <source>
        <dbReference type="RuleBase" id="RU369079"/>
    </source>
</evidence>
<dbReference type="Proteomes" id="UP000294772">
    <property type="component" value="Unassembled WGS sequence"/>
</dbReference>
<evidence type="ECO:0000256" key="4">
    <source>
        <dbReference type="ARBA" id="ARBA00022692"/>
    </source>
</evidence>
<evidence type="ECO:0000256" key="1">
    <source>
        <dbReference type="ARBA" id="ARBA00004429"/>
    </source>
</evidence>
<evidence type="ECO:0000259" key="8">
    <source>
        <dbReference type="Pfam" id="PF06808"/>
    </source>
</evidence>
<evidence type="ECO:0000256" key="6">
    <source>
        <dbReference type="ARBA" id="ARBA00023136"/>
    </source>
</evidence>
<feature type="transmembrane region" description="Helical" evidence="7">
    <location>
        <begin position="89"/>
        <end position="105"/>
    </location>
</feature>
<protein>
    <recommendedName>
        <fullName evidence="7">TRAP transporter large permease protein</fullName>
    </recommendedName>
</protein>
<dbReference type="Proteomes" id="UP000239406">
    <property type="component" value="Unassembled WGS sequence"/>
</dbReference>
<comment type="similarity">
    <text evidence="7">Belongs to the TRAP transporter large permease family.</text>
</comment>
<feature type="transmembrane region" description="Helical" evidence="7">
    <location>
        <begin position="280"/>
        <end position="302"/>
    </location>
</feature>
<dbReference type="EMBL" id="SLXF01000003">
    <property type="protein sequence ID" value="TCP08204.1"/>
    <property type="molecule type" value="Genomic_DNA"/>
</dbReference>
<evidence type="ECO:0000256" key="2">
    <source>
        <dbReference type="ARBA" id="ARBA00022475"/>
    </source>
</evidence>
<keyword evidence="5 7" id="KW-1133">Transmembrane helix</keyword>
<reference evidence="9 11" key="1">
    <citation type="submission" date="2018-02" db="EMBL/GenBank/DDBJ databases">
        <title>Reclassifiation of [Polyangium] brachysporum DSM 7029 as Guopingzhaonella breviflexa gen. nov., sp. nov., a member of the family Comamonadaceae.</title>
        <authorList>
            <person name="Tang B."/>
        </authorList>
    </citation>
    <scope>NUCLEOTIDE SEQUENCE [LARGE SCALE GENOMIC DNA]</scope>
    <source>
        <strain evidence="9 11">DSM 15344</strain>
    </source>
</reference>
<dbReference type="NCBIfam" id="TIGR00786">
    <property type="entry name" value="dctM"/>
    <property type="match status" value="1"/>
</dbReference>